<keyword evidence="6" id="KW-0969">Cilium</keyword>
<dbReference type="OrthoDB" id="429119at2759"/>
<evidence type="ECO:0000256" key="2">
    <source>
        <dbReference type="ARBA" id="ARBA00006875"/>
    </source>
</evidence>
<evidence type="ECO:0000256" key="8">
    <source>
        <dbReference type="ARBA" id="ARBA00023273"/>
    </source>
</evidence>
<comment type="similarity">
    <text evidence="2">Belongs to the RIB43A family.</text>
</comment>
<accession>A0A0R3W324</accession>
<dbReference type="PANTHER" id="PTHR14517:SF6">
    <property type="entry name" value="RE41410P"/>
    <property type="match status" value="1"/>
</dbReference>
<evidence type="ECO:0000313" key="12">
    <source>
        <dbReference type="Proteomes" id="UP000282613"/>
    </source>
</evidence>
<keyword evidence="3" id="KW-0963">Cytoplasm</keyword>
<proteinExistence type="inferred from homology"/>
<evidence type="ECO:0000256" key="10">
    <source>
        <dbReference type="SAM" id="MobiDB-lite"/>
    </source>
</evidence>
<gene>
    <name evidence="11" type="ORF">TASK_LOCUS4278</name>
</gene>
<dbReference type="AlphaFoldDB" id="A0A0R3W324"/>
<protein>
    <submittedName>
        <fullName evidence="13">RIB43A-like with coiled-coils protein 2</fullName>
    </submittedName>
</protein>
<keyword evidence="5" id="KW-0175">Coiled coil</keyword>
<evidence type="ECO:0000256" key="6">
    <source>
        <dbReference type="ARBA" id="ARBA00023069"/>
    </source>
</evidence>
<dbReference type="Pfam" id="PF05914">
    <property type="entry name" value="RIB43A"/>
    <property type="match status" value="1"/>
</dbReference>
<reference evidence="13" key="1">
    <citation type="submission" date="2017-02" db="UniProtKB">
        <authorList>
            <consortium name="WormBaseParasite"/>
        </authorList>
    </citation>
    <scope>IDENTIFICATION</scope>
</reference>
<keyword evidence="8" id="KW-0966">Cell projection</keyword>
<sequence>MYKITLPVDRKEAAAIERRRIAEEQRKARIFNERIRLIGVDESALAQQVKDKREREEHERCRDIAYSKDAERNDKIAVLLERRQQKDQRELNRALNEFRLLHQQPSSRREFDLNDPDAKKKDRPARVSDDDPRCGVSSIQKFVGEDLTKKSREKFQQEQMQSWFDRQIEERNRAECARKHDEHLQALYGREMDGRVQAMARAETACRRAVQFAVRRYNEALAAERTDTERAQRRCEEEANAREIINSINSDFLTENPAQAASAFGPHRICPDRYKGFSPEQLAEIRQKQCLQIREKACREAEEKQLNNQFDSERVRASRVSLLLERNLERQARDYRKKVAQENMLLAQDQKAFQKYLNEEVSNYFTLSLPLLLQSEIPNILNSEPSYAFQVYKYQPTAAYFMQFNTTSR</sequence>
<evidence type="ECO:0000256" key="7">
    <source>
        <dbReference type="ARBA" id="ARBA00023212"/>
    </source>
</evidence>
<comment type="subcellular location">
    <subcellularLocation>
        <location evidence="1">Cytoplasm</location>
        <location evidence="1">Cytoskeleton</location>
        <location evidence="1">Flagellum axoneme</location>
    </subcellularLocation>
</comment>
<evidence type="ECO:0000256" key="1">
    <source>
        <dbReference type="ARBA" id="ARBA00004611"/>
    </source>
</evidence>
<dbReference type="InterPro" id="IPR008805">
    <property type="entry name" value="RIB43A"/>
</dbReference>
<comment type="subunit">
    <text evidence="9">Microtubule inner protein component of sperm flagellar doublet microtubules.</text>
</comment>
<organism evidence="13">
    <name type="scientific">Taenia asiatica</name>
    <name type="common">Asian tapeworm</name>
    <dbReference type="NCBI Taxonomy" id="60517"/>
    <lineage>
        <taxon>Eukaryota</taxon>
        <taxon>Metazoa</taxon>
        <taxon>Spiralia</taxon>
        <taxon>Lophotrochozoa</taxon>
        <taxon>Platyhelminthes</taxon>
        <taxon>Cestoda</taxon>
        <taxon>Eucestoda</taxon>
        <taxon>Cyclophyllidea</taxon>
        <taxon>Taeniidae</taxon>
        <taxon>Taenia</taxon>
    </lineage>
</organism>
<dbReference type="EMBL" id="UYRS01018338">
    <property type="protein sequence ID" value="VDK33167.1"/>
    <property type="molecule type" value="Genomic_DNA"/>
</dbReference>
<dbReference type="WBParaSite" id="TASK_0000427701-mRNA-1">
    <property type="protein sequence ID" value="TASK_0000427701-mRNA-1"/>
    <property type="gene ID" value="TASK_0000427701"/>
</dbReference>
<evidence type="ECO:0000256" key="3">
    <source>
        <dbReference type="ARBA" id="ARBA00022490"/>
    </source>
</evidence>
<keyword evidence="7" id="KW-0206">Cytoskeleton</keyword>
<evidence type="ECO:0000313" key="11">
    <source>
        <dbReference type="EMBL" id="VDK33167.1"/>
    </source>
</evidence>
<keyword evidence="4" id="KW-0282">Flagellum</keyword>
<dbReference type="STRING" id="60517.A0A0R3W324"/>
<evidence type="ECO:0000313" key="13">
    <source>
        <dbReference type="WBParaSite" id="TASK_0000427701-mRNA-1"/>
    </source>
</evidence>
<reference evidence="11 12" key="2">
    <citation type="submission" date="2018-11" db="EMBL/GenBank/DDBJ databases">
        <authorList>
            <consortium name="Pathogen Informatics"/>
        </authorList>
    </citation>
    <scope>NUCLEOTIDE SEQUENCE [LARGE SCALE GENOMIC DNA]</scope>
</reference>
<evidence type="ECO:0000256" key="5">
    <source>
        <dbReference type="ARBA" id="ARBA00023054"/>
    </source>
</evidence>
<dbReference type="Proteomes" id="UP000282613">
    <property type="component" value="Unassembled WGS sequence"/>
</dbReference>
<evidence type="ECO:0000256" key="4">
    <source>
        <dbReference type="ARBA" id="ARBA00022846"/>
    </source>
</evidence>
<feature type="compositionally biased region" description="Basic and acidic residues" evidence="10">
    <location>
        <begin position="107"/>
        <end position="133"/>
    </location>
</feature>
<dbReference type="PANTHER" id="PTHR14517">
    <property type="entry name" value="RIB43A-RELATED"/>
    <property type="match status" value="1"/>
</dbReference>
<keyword evidence="12" id="KW-1185">Reference proteome</keyword>
<feature type="region of interest" description="Disordered" evidence="10">
    <location>
        <begin position="106"/>
        <end position="134"/>
    </location>
</feature>
<evidence type="ECO:0000256" key="9">
    <source>
        <dbReference type="ARBA" id="ARBA00046435"/>
    </source>
</evidence>
<name>A0A0R3W324_TAEAS</name>